<dbReference type="GO" id="GO:0006310">
    <property type="term" value="P:DNA recombination"/>
    <property type="evidence" value="ECO:0007669"/>
    <property type="project" value="InterPro"/>
</dbReference>
<dbReference type="GO" id="GO:0043590">
    <property type="term" value="C:bacterial nucleoid"/>
    <property type="evidence" value="ECO:0007669"/>
    <property type="project" value="TreeGrafter"/>
</dbReference>
<keyword evidence="5 9" id="KW-0227">DNA damage</keyword>
<dbReference type="EMBL" id="LT906462">
    <property type="protein sequence ID" value="SNV66867.1"/>
    <property type="molecule type" value="Genomic_DNA"/>
</dbReference>
<dbReference type="GO" id="GO:0005524">
    <property type="term" value="F:ATP binding"/>
    <property type="evidence" value="ECO:0007669"/>
    <property type="project" value="UniProtKB-KW"/>
</dbReference>
<name>A0A239Z7C8_9STAP</name>
<protein>
    <recommendedName>
        <fullName evidence="3 9">DNA repair protein RecN</fullName>
    </recommendedName>
    <alternativeName>
        <fullName evidence="8 9">Recombination protein N</fullName>
    </alternativeName>
</protein>
<evidence type="ECO:0000256" key="6">
    <source>
        <dbReference type="ARBA" id="ARBA00022840"/>
    </source>
</evidence>
<gene>
    <name evidence="12" type="primary">recN</name>
    <name evidence="12" type="ORF">SAMEA4384403_01256</name>
</gene>
<comment type="similarity">
    <text evidence="2 9">Belongs to the RecN family.</text>
</comment>
<accession>A0A239Z7C8</accession>
<dbReference type="InterPro" id="IPR003395">
    <property type="entry name" value="RecF/RecN/SMC_N"/>
</dbReference>
<keyword evidence="6" id="KW-0067">ATP-binding</keyword>
<dbReference type="InterPro" id="IPR027417">
    <property type="entry name" value="P-loop_NTPase"/>
</dbReference>
<keyword evidence="10" id="KW-0175">Coiled coil</keyword>
<feature type="coiled-coil region" evidence="10">
    <location>
        <begin position="152"/>
        <end position="233"/>
    </location>
</feature>
<dbReference type="PANTHER" id="PTHR11059:SF0">
    <property type="entry name" value="DNA REPAIR PROTEIN RECN"/>
    <property type="match status" value="1"/>
</dbReference>
<evidence type="ECO:0000256" key="10">
    <source>
        <dbReference type="SAM" id="Coils"/>
    </source>
</evidence>
<sequence length="558" mass="64252">MLQALTIKQFAIIESLEINFSNGLTVLSGETGAGKSIIIDAIGQLVGARASQSFVRHGEQKATIEGVFDIDHVPNVNKVLNELDIDFDDDFLFVKREIFASGKSLCKLNNQNVTLSDLKIVMQELLDIHGQHETQILLKPKYHLTLLDNFADSKYQQEIDEYKEVYQEYRLKKKELEKLESQDQALLQRLDLIKFQRDELLDANLKEDELEFLNQEIKKLQNYERINESLHKAHMFLSSEDNITDKIYELNQAIQNINEIIPGKYNTFSEELDQMYYSLEDYKHELYNELSSNEFDETLLNEYESRLNVLTDLNRKYGKSIPELIKYRDKIDDEIYKIENYEQSTSQLREDIESLYNKVLETGNALSIKRREIALNLREKLVSEVQNLHMKDANIEITFNKTEPKIDGLEEVEFLISPNKGEPLKSLNKIASGGELSRIMLALKSIFVSSKGQTAILFDEVDTGVSGRVAQKMAEKMYEISQSLQVICISHLPQVAAISDQHLYITKETVNDRTITSVKHLKGEDKIDEIARMISGVEVTKLTRQHAKEMIVQNKTLK</sequence>
<dbReference type="AlphaFoldDB" id="A0A239Z7C8"/>
<dbReference type="Pfam" id="PF02463">
    <property type="entry name" value="SMC_N"/>
    <property type="match status" value="1"/>
</dbReference>
<evidence type="ECO:0000256" key="7">
    <source>
        <dbReference type="ARBA" id="ARBA00023204"/>
    </source>
</evidence>
<dbReference type="FunFam" id="3.40.50.300:FF:000356">
    <property type="entry name" value="DNA repair protein RecN"/>
    <property type="match status" value="1"/>
</dbReference>
<dbReference type="NCBIfam" id="TIGR00634">
    <property type="entry name" value="recN"/>
    <property type="match status" value="1"/>
</dbReference>
<dbReference type="Proteomes" id="UP000242084">
    <property type="component" value="Chromosome 1"/>
</dbReference>
<keyword evidence="13" id="KW-1185">Reference proteome</keyword>
<evidence type="ECO:0000256" key="4">
    <source>
        <dbReference type="ARBA" id="ARBA00022741"/>
    </source>
</evidence>
<dbReference type="GO" id="GO:0006281">
    <property type="term" value="P:DNA repair"/>
    <property type="evidence" value="ECO:0007669"/>
    <property type="project" value="UniProtKB-KW"/>
</dbReference>
<organism evidence="12 13">
    <name type="scientific">Mammaliicoccus stepanovicii</name>
    <dbReference type="NCBI Taxonomy" id="643214"/>
    <lineage>
        <taxon>Bacteria</taxon>
        <taxon>Bacillati</taxon>
        <taxon>Bacillota</taxon>
        <taxon>Bacilli</taxon>
        <taxon>Bacillales</taxon>
        <taxon>Staphylococcaceae</taxon>
        <taxon>Mammaliicoccus</taxon>
    </lineage>
</organism>
<proteinExistence type="inferred from homology"/>
<evidence type="ECO:0000256" key="5">
    <source>
        <dbReference type="ARBA" id="ARBA00022763"/>
    </source>
</evidence>
<evidence type="ECO:0000256" key="2">
    <source>
        <dbReference type="ARBA" id="ARBA00009441"/>
    </source>
</evidence>
<dbReference type="CDD" id="cd03241">
    <property type="entry name" value="ABC_RecN"/>
    <property type="match status" value="2"/>
</dbReference>
<comment type="function">
    <text evidence="1 9">May be involved in recombinational repair of damaged DNA.</text>
</comment>
<evidence type="ECO:0000313" key="12">
    <source>
        <dbReference type="EMBL" id="SNV66867.1"/>
    </source>
</evidence>
<dbReference type="GO" id="GO:0009432">
    <property type="term" value="P:SOS response"/>
    <property type="evidence" value="ECO:0007669"/>
    <property type="project" value="TreeGrafter"/>
</dbReference>
<dbReference type="RefSeq" id="WP_095087863.1">
    <property type="nucleotide sequence ID" value="NZ_LT906462.1"/>
</dbReference>
<reference evidence="12 13" key="1">
    <citation type="submission" date="2017-06" db="EMBL/GenBank/DDBJ databases">
        <authorList>
            <consortium name="Pathogen Informatics"/>
        </authorList>
    </citation>
    <scope>NUCLEOTIDE SEQUENCE [LARGE SCALE GENOMIC DNA]</scope>
    <source>
        <strain evidence="12 13">NCTC13839</strain>
    </source>
</reference>
<dbReference type="InterPro" id="IPR004604">
    <property type="entry name" value="DNA_recomb/repair_RecN"/>
</dbReference>
<dbReference type="FunFam" id="3.40.50.300:FF:000319">
    <property type="entry name" value="DNA repair protein RecN"/>
    <property type="match status" value="1"/>
</dbReference>
<keyword evidence="7 9" id="KW-0234">DNA repair</keyword>
<evidence type="ECO:0000256" key="8">
    <source>
        <dbReference type="ARBA" id="ARBA00033408"/>
    </source>
</evidence>
<evidence type="ECO:0000259" key="11">
    <source>
        <dbReference type="Pfam" id="PF02463"/>
    </source>
</evidence>
<dbReference type="OrthoDB" id="9806954at2"/>
<keyword evidence="4" id="KW-0547">Nucleotide-binding</keyword>
<dbReference type="Gene3D" id="3.40.50.300">
    <property type="entry name" value="P-loop containing nucleotide triphosphate hydrolases"/>
    <property type="match status" value="2"/>
</dbReference>
<dbReference type="SUPFAM" id="SSF52540">
    <property type="entry name" value="P-loop containing nucleoside triphosphate hydrolases"/>
    <property type="match status" value="2"/>
</dbReference>
<evidence type="ECO:0000256" key="9">
    <source>
        <dbReference type="PIRNR" id="PIRNR003128"/>
    </source>
</evidence>
<dbReference type="PIRSF" id="PIRSF003128">
    <property type="entry name" value="RecN"/>
    <property type="match status" value="1"/>
</dbReference>
<evidence type="ECO:0000256" key="1">
    <source>
        <dbReference type="ARBA" id="ARBA00003618"/>
    </source>
</evidence>
<feature type="domain" description="RecF/RecN/SMC N-terminal" evidence="11">
    <location>
        <begin position="2"/>
        <end position="507"/>
    </location>
</feature>
<evidence type="ECO:0000256" key="3">
    <source>
        <dbReference type="ARBA" id="ARBA00021315"/>
    </source>
</evidence>
<evidence type="ECO:0000313" key="13">
    <source>
        <dbReference type="Proteomes" id="UP000242084"/>
    </source>
</evidence>
<dbReference type="PANTHER" id="PTHR11059">
    <property type="entry name" value="DNA REPAIR PROTEIN RECN"/>
    <property type="match status" value="1"/>
</dbReference>
<dbReference type="KEGG" id="sste:SAMEA4384403_1256"/>